<dbReference type="OrthoDB" id="5876800at2759"/>
<feature type="domain" description="PHD-type" evidence="10">
    <location>
        <begin position="44"/>
        <end position="101"/>
    </location>
</feature>
<keyword evidence="13" id="KW-1185">Reference proteome</keyword>
<feature type="domain" description="JmjC" evidence="11">
    <location>
        <begin position="249"/>
        <end position="408"/>
    </location>
</feature>
<evidence type="ECO:0000256" key="2">
    <source>
        <dbReference type="ARBA" id="ARBA00004123"/>
    </source>
</evidence>
<dbReference type="STRING" id="231916.A0A409VKV4"/>
<sequence length="1157" mass="129850">MAPSRRKSGRSAAKSPAPKGSSKATQSPSPEAQDSAHGGSGNDSENCPACTPASKEAMNGSRKENWIECDNCNTWYHWRCAGNGEDVENIAKWYCEPCTLSDPSRQMTLKTPARKSSRKRTQRDYANLNSGLGSDPNRFLRMLETKEIKKDPFRRMKGGELDAWLHDDENALREPIIIEQPDGLGMKMPPKDLTVEHVAEYIGEDTPLEVIDVASQSTASGWNLGKWADYYELEPSKREKVLNVISLEISGTELADMILPPKIVRDLDWVENFWPSTRKGKNNAYPKVQLYCLMGVAGAWTDWHIDFAGSSVYYHILKGSKVFYFIRPTPANLAAYEKWSGSELQYETWLGDMADEVYKVELVEGNTMIIPTGWIHAVHTPIDTLVFGGNFLHSYDVATQLRVREIEINTQVPKKFTFPMFTKLCWYVGDKYLRDMKAPSGFSFPPRVLEGILTLSEYLVSEARILETGSEQAKKEAKENIPTDRVKDAPAMARELRWRVKQAMGYSSDTEEGGAVRRARHAVSGVKRRRPDEDEHPHFRNFKPKAWDVVLTTKEEEGTRRVRARRPADDEDVKREWTEEPSGEDGTEAEVRRAVEREIKVRRTVRGVERQRIERTVEEWISAMSLDVHESMSKLSVADPVPRAPSAMSQRQPRHAATMPADPSHYPPQYAPYPQQQWQPPYNPLFAAASDVLGMGPPPAQPAPYPPPSQYQPSQYAPQPTQYQPSYSSYAPSVASGHSGSSAQMYSPQSTESYQPEFEPRPAYQRAATSASLAPSSAKSKAVDLNAPPFTKEYIDQYRQRIKADPDPEAHFLYAKYLIDAAKNIRTTHADQRSAKKYSEVLIAESLKVIRRLATQGDAYDEAQFFLANCYGTGALGLQVDHERAYHLYLQAAKQNHAAASYRVAVCNEVGAGTKKEPSRAAAFYRKAASLGDTAGMYKLGMILLYGQLGEQKNPREAISWLKRAAEQADEENPHALHQLALLYEDPSGQLVPHDPAYAKSLLTQAAQLGYTPSQYKLGQCYEYGSLTCPVDPRRSIAWYTKAAEKGDAEAELALSGWYLTGSEGVLKQSDSEAYLWARRAANKGLSKAEYAVGYYAEVGIGIKQDIEFAKRWYMRAAAQGNKRAMNRLTEMKRMGNKRNNVARPTRQQAKDECVIS</sequence>
<dbReference type="PANTHER" id="PTHR46430">
    <property type="entry name" value="PROTEIN SKT5-RELATED"/>
    <property type="match status" value="1"/>
</dbReference>
<dbReference type="SUPFAM" id="SSF81901">
    <property type="entry name" value="HCP-like"/>
    <property type="match status" value="1"/>
</dbReference>
<feature type="region of interest" description="Disordered" evidence="9">
    <location>
        <begin position="1"/>
        <end position="56"/>
    </location>
</feature>
<dbReference type="GO" id="GO:0005634">
    <property type="term" value="C:nucleus"/>
    <property type="evidence" value="ECO:0007669"/>
    <property type="project" value="UniProtKB-SubCell"/>
</dbReference>
<comment type="caution">
    <text evidence="12">The sequence shown here is derived from an EMBL/GenBank/DDBJ whole genome shotgun (WGS) entry which is preliminary data.</text>
</comment>
<evidence type="ECO:0000256" key="3">
    <source>
        <dbReference type="ARBA" id="ARBA00022723"/>
    </source>
</evidence>
<dbReference type="PROSITE" id="PS01359">
    <property type="entry name" value="ZF_PHD_1"/>
    <property type="match status" value="1"/>
</dbReference>
<evidence type="ECO:0000256" key="6">
    <source>
        <dbReference type="ARBA" id="ARBA00022833"/>
    </source>
</evidence>
<dbReference type="Pfam" id="PF02373">
    <property type="entry name" value="JmjC"/>
    <property type="match status" value="1"/>
</dbReference>
<dbReference type="InterPro" id="IPR019787">
    <property type="entry name" value="Znf_PHD-finger"/>
</dbReference>
<dbReference type="PROSITE" id="PS50016">
    <property type="entry name" value="ZF_PHD_2"/>
    <property type="match status" value="1"/>
</dbReference>
<keyword evidence="3" id="KW-0479">Metal-binding</keyword>
<evidence type="ECO:0000259" key="10">
    <source>
        <dbReference type="PROSITE" id="PS50016"/>
    </source>
</evidence>
<keyword evidence="5 8" id="KW-0863">Zinc-finger</keyword>
<dbReference type="InterPro" id="IPR019786">
    <property type="entry name" value="Zinc_finger_PHD-type_CS"/>
</dbReference>
<dbReference type="PROSITE" id="PS51184">
    <property type="entry name" value="JMJC"/>
    <property type="match status" value="1"/>
</dbReference>
<dbReference type="InterPro" id="IPR011990">
    <property type="entry name" value="TPR-like_helical_dom_sf"/>
</dbReference>
<keyword evidence="7" id="KW-0539">Nucleus</keyword>
<dbReference type="InterPro" id="IPR001965">
    <property type="entry name" value="Znf_PHD"/>
</dbReference>
<feature type="compositionally biased region" description="Basic and acidic residues" evidence="9">
    <location>
        <begin position="556"/>
        <end position="578"/>
    </location>
</feature>
<dbReference type="SMART" id="SM00558">
    <property type="entry name" value="JmjC"/>
    <property type="match status" value="1"/>
</dbReference>
<dbReference type="InterPro" id="IPR003347">
    <property type="entry name" value="JmjC_dom"/>
</dbReference>
<feature type="compositionally biased region" description="Low complexity" evidence="9">
    <location>
        <begin position="711"/>
        <end position="733"/>
    </location>
</feature>
<feature type="region of interest" description="Disordered" evidence="9">
    <location>
        <begin position="1138"/>
        <end position="1157"/>
    </location>
</feature>
<evidence type="ECO:0000313" key="13">
    <source>
        <dbReference type="Proteomes" id="UP000284706"/>
    </source>
</evidence>
<feature type="region of interest" description="Disordered" evidence="9">
    <location>
        <begin position="509"/>
        <end position="540"/>
    </location>
</feature>
<dbReference type="SUPFAM" id="SSF51197">
    <property type="entry name" value="Clavaminate synthase-like"/>
    <property type="match status" value="1"/>
</dbReference>
<feature type="region of interest" description="Disordered" evidence="9">
    <location>
        <begin position="639"/>
        <end position="780"/>
    </location>
</feature>
<dbReference type="Proteomes" id="UP000284706">
    <property type="component" value="Unassembled WGS sequence"/>
</dbReference>
<evidence type="ECO:0000256" key="9">
    <source>
        <dbReference type="SAM" id="MobiDB-lite"/>
    </source>
</evidence>
<dbReference type="GO" id="GO:0008270">
    <property type="term" value="F:zinc ion binding"/>
    <property type="evidence" value="ECO:0007669"/>
    <property type="project" value="UniProtKB-KW"/>
</dbReference>
<feature type="compositionally biased region" description="Basic residues" evidence="9">
    <location>
        <begin position="517"/>
        <end position="529"/>
    </location>
</feature>
<reference evidence="12 13" key="1">
    <citation type="journal article" date="2018" name="Evol. Lett.">
        <title>Horizontal gene cluster transfer increased hallucinogenic mushroom diversity.</title>
        <authorList>
            <person name="Reynolds H.T."/>
            <person name="Vijayakumar V."/>
            <person name="Gluck-Thaler E."/>
            <person name="Korotkin H.B."/>
            <person name="Matheny P.B."/>
            <person name="Slot J.C."/>
        </authorList>
    </citation>
    <scope>NUCLEOTIDE SEQUENCE [LARGE SCALE GENOMIC DNA]</scope>
    <source>
        <strain evidence="12 13">SRW20</strain>
    </source>
</reference>
<dbReference type="SMART" id="SM00249">
    <property type="entry name" value="PHD"/>
    <property type="match status" value="1"/>
</dbReference>
<dbReference type="Pfam" id="PF17811">
    <property type="entry name" value="JHD"/>
    <property type="match status" value="1"/>
</dbReference>
<dbReference type="Pfam" id="PF00628">
    <property type="entry name" value="PHD"/>
    <property type="match status" value="1"/>
</dbReference>
<dbReference type="CDD" id="cd15522">
    <property type="entry name" value="PHD_TAF3"/>
    <property type="match status" value="1"/>
</dbReference>
<comment type="subcellular location">
    <subcellularLocation>
        <location evidence="2">Nucleus</location>
    </subcellularLocation>
</comment>
<evidence type="ECO:0000256" key="5">
    <source>
        <dbReference type="ARBA" id="ARBA00022771"/>
    </source>
</evidence>
<dbReference type="InterPro" id="IPR011011">
    <property type="entry name" value="Znf_FYVE_PHD"/>
</dbReference>
<organism evidence="12 13">
    <name type="scientific">Gymnopilus dilepis</name>
    <dbReference type="NCBI Taxonomy" id="231916"/>
    <lineage>
        <taxon>Eukaryota</taxon>
        <taxon>Fungi</taxon>
        <taxon>Dikarya</taxon>
        <taxon>Basidiomycota</taxon>
        <taxon>Agaricomycotina</taxon>
        <taxon>Agaricomycetes</taxon>
        <taxon>Agaricomycetidae</taxon>
        <taxon>Agaricales</taxon>
        <taxon>Agaricineae</taxon>
        <taxon>Hymenogastraceae</taxon>
        <taxon>Gymnopilus</taxon>
    </lineage>
</organism>
<gene>
    <name evidence="12" type="ORF">CVT26_009830</name>
</gene>
<dbReference type="InterPro" id="IPR041070">
    <property type="entry name" value="JHD"/>
</dbReference>
<dbReference type="SMART" id="SM00671">
    <property type="entry name" value="SEL1"/>
    <property type="match status" value="7"/>
</dbReference>
<comment type="function">
    <text evidence="1">Histone demethylase that specifically demethylates 'Lys-36' of histone H3, thereby playing a central role in histone code.</text>
</comment>
<feature type="region of interest" description="Disordered" evidence="9">
    <location>
        <begin position="105"/>
        <end position="130"/>
    </location>
</feature>
<evidence type="ECO:0000256" key="7">
    <source>
        <dbReference type="ARBA" id="ARBA00023242"/>
    </source>
</evidence>
<evidence type="ECO:0000256" key="8">
    <source>
        <dbReference type="PROSITE-ProRule" id="PRU00146"/>
    </source>
</evidence>
<dbReference type="InParanoid" id="A0A409VKV4"/>
<name>A0A409VKV4_9AGAR</name>
<feature type="compositionally biased region" description="Basic residues" evidence="9">
    <location>
        <begin position="112"/>
        <end position="121"/>
    </location>
</feature>
<feature type="compositionally biased region" description="Pro residues" evidence="9">
    <location>
        <begin position="696"/>
        <end position="710"/>
    </location>
</feature>
<proteinExistence type="predicted"/>
<dbReference type="InterPro" id="IPR051726">
    <property type="entry name" value="Chitin_Synth_Reg"/>
</dbReference>
<accession>A0A409VKV4</accession>
<dbReference type="PANTHER" id="PTHR46430:SF3">
    <property type="entry name" value="ACTIVATOR OF C KINASE PROTEIN 1"/>
    <property type="match status" value="1"/>
</dbReference>
<feature type="region of interest" description="Disordered" evidence="9">
    <location>
        <begin position="556"/>
        <end position="591"/>
    </location>
</feature>
<feature type="compositionally biased region" description="Polar residues" evidence="9">
    <location>
        <begin position="736"/>
        <end position="754"/>
    </location>
</feature>
<dbReference type="AlphaFoldDB" id="A0A409VKV4"/>
<evidence type="ECO:0000256" key="4">
    <source>
        <dbReference type="ARBA" id="ARBA00022737"/>
    </source>
</evidence>
<dbReference type="Pfam" id="PF08238">
    <property type="entry name" value="Sel1"/>
    <property type="match status" value="7"/>
</dbReference>
<dbReference type="EMBL" id="NHYE01005619">
    <property type="protein sequence ID" value="PPQ66890.1"/>
    <property type="molecule type" value="Genomic_DNA"/>
</dbReference>
<feature type="compositionally biased region" description="Low complexity" evidence="9">
    <location>
        <begin position="10"/>
        <end position="24"/>
    </location>
</feature>
<evidence type="ECO:0000313" key="12">
    <source>
        <dbReference type="EMBL" id="PPQ66890.1"/>
    </source>
</evidence>
<evidence type="ECO:0000256" key="1">
    <source>
        <dbReference type="ARBA" id="ARBA00003909"/>
    </source>
</evidence>
<keyword evidence="6" id="KW-0862">Zinc</keyword>
<protein>
    <submittedName>
        <fullName evidence="12">Uncharacterized protein</fullName>
    </submittedName>
</protein>
<dbReference type="SUPFAM" id="SSF57903">
    <property type="entry name" value="FYVE/PHD zinc finger"/>
    <property type="match status" value="1"/>
</dbReference>
<keyword evidence="4" id="KW-0677">Repeat</keyword>
<feature type="compositionally biased region" description="Acidic residues" evidence="9">
    <location>
        <begin position="579"/>
        <end position="588"/>
    </location>
</feature>
<dbReference type="InterPro" id="IPR006597">
    <property type="entry name" value="Sel1-like"/>
</dbReference>
<dbReference type="Gene3D" id="1.25.40.10">
    <property type="entry name" value="Tetratricopeptide repeat domain"/>
    <property type="match status" value="2"/>
</dbReference>
<feature type="compositionally biased region" description="Low complexity" evidence="9">
    <location>
        <begin position="767"/>
        <end position="780"/>
    </location>
</feature>
<dbReference type="CDD" id="cd07812">
    <property type="entry name" value="SRPBCC"/>
    <property type="match status" value="1"/>
</dbReference>
<evidence type="ECO:0000259" key="11">
    <source>
        <dbReference type="PROSITE" id="PS51184"/>
    </source>
</evidence>
<dbReference type="Gene3D" id="2.60.120.650">
    <property type="entry name" value="Cupin"/>
    <property type="match status" value="1"/>
</dbReference>